<organism evidence="3 4">
    <name type="scientific">Desulfovibrio subterraneus</name>
    <dbReference type="NCBI Taxonomy" id="2718620"/>
    <lineage>
        <taxon>Bacteria</taxon>
        <taxon>Pseudomonadati</taxon>
        <taxon>Thermodesulfobacteriota</taxon>
        <taxon>Desulfovibrionia</taxon>
        <taxon>Desulfovibrionales</taxon>
        <taxon>Desulfovibrionaceae</taxon>
        <taxon>Desulfovibrio</taxon>
    </lineage>
</organism>
<gene>
    <name evidence="3" type="ORF">DSM101010T_21250</name>
</gene>
<evidence type="ECO:0000259" key="2">
    <source>
        <dbReference type="SMART" id="SM00062"/>
    </source>
</evidence>
<dbReference type="Gene3D" id="3.40.190.10">
    <property type="entry name" value="Periplasmic binding protein-like II"/>
    <property type="match status" value="2"/>
</dbReference>
<name>A0A7J0BJD0_9BACT</name>
<protein>
    <submittedName>
        <fullName evidence="3">ABC transporter substrate-binding protein</fullName>
    </submittedName>
</protein>
<dbReference type="SMART" id="SM00062">
    <property type="entry name" value="PBPb"/>
    <property type="match status" value="1"/>
</dbReference>
<sequence length="308" mass="34275">MPQNSKRRGFLSFKTILGVFLLLFCTGVQSSWAVTLKEIRERGTLRHLGFPYSQFVTPNHNGMDVDIIKLFAQHLGVRYEFVESPHTRMFADLTGRQYHLTGKGMTYAGSTPIRGDIAAAGLTVAPWREKIVRFSIPTFPTQVWLMTRAELPLVPITPSGHTEEDIQAVKKQLKGRSVAGAKDTSIDPALYGLEEFGAHIIHYGSSAHDHIGALLQGNTDTILTDEPDALVLLGIWPGKLKVIGPISDKQRIAVAFAPESEELLEAFNAFLHSCMNDGSYDVIINRYYPEAVRNVEAFIEKQNHADEE</sequence>
<accession>A0A7J0BJD0</accession>
<proteinExistence type="predicted"/>
<evidence type="ECO:0000256" key="1">
    <source>
        <dbReference type="ARBA" id="ARBA00022729"/>
    </source>
</evidence>
<reference evidence="3 4" key="1">
    <citation type="submission" date="2020-05" db="EMBL/GenBank/DDBJ databases">
        <title>Draft genome sequence of Desulfovibrio sp. strain HN2T.</title>
        <authorList>
            <person name="Ueno A."/>
            <person name="Tamazawa S."/>
            <person name="Tamamura S."/>
            <person name="Murakami T."/>
            <person name="Kiyama T."/>
            <person name="Inomata H."/>
            <person name="Amano Y."/>
            <person name="Miyakawa K."/>
            <person name="Tamaki H."/>
            <person name="Naganuma T."/>
            <person name="Kaneko K."/>
        </authorList>
    </citation>
    <scope>NUCLEOTIDE SEQUENCE [LARGE SCALE GENOMIC DNA]</scope>
    <source>
        <strain evidence="3 4">HN2</strain>
    </source>
</reference>
<dbReference type="Proteomes" id="UP000503840">
    <property type="component" value="Unassembled WGS sequence"/>
</dbReference>
<dbReference type="AlphaFoldDB" id="A0A7J0BJD0"/>
<dbReference type="InterPro" id="IPR001638">
    <property type="entry name" value="Solute-binding_3/MltF_N"/>
</dbReference>
<evidence type="ECO:0000313" key="4">
    <source>
        <dbReference type="Proteomes" id="UP000503840"/>
    </source>
</evidence>
<dbReference type="EMBL" id="BLVO01000013">
    <property type="protein sequence ID" value="GFM33760.1"/>
    <property type="molecule type" value="Genomic_DNA"/>
</dbReference>
<keyword evidence="1" id="KW-0732">Signal</keyword>
<dbReference type="RefSeq" id="WP_174405392.1">
    <property type="nucleotide sequence ID" value="NZ_BLVO01000013.1"/>
</dbReference>
<comment type="caution">
    <text evidence="3">The sequence shown here is derived from an EMBL/GenBank/DDBJ whole genome shotgun (WGS) entry which is preliminary data.</text>
</comment>
<feature type="domain" description="Solute-binding protein family 3/N-terminal" evidence="2">
    <location>
        <begin position="52"/>
        <end position="291"/>
    </location>
</feature>
<dbReference type="PANTHER" id="PTHR35936:SF17">
    <property type="entry name" value="ARGININE-BINDING EXTRACELLULAR PROTEIN ARTP"/>
    <property type="match status" value="1"/>
</dbReference>
<evidence type="ECO:0000313" key="3">
    <source>
        <dbReference type="EMBL" id="GFM33760.1"/>
    </source>
</evidence>
<keyword evidence="4" id="KW-1185">Reference proteome</keyword>
<dbReference type="SUPFAM" id="SSF53850">
    <property type="entry name" value="Periplasmic binding protein-like II"/>
    <property type="match status" value="1"/>
</dbReference>
<dbReference type="PANTHER" id="PTHR35936">
    <property type="entry name" value="MEMBRANE-BOUND LYTIC MUREIN TRANSGLYCOSYLASE F"/>
    <property type="match status" value="1"/>
</dbReference>
<dbReference type="Pfam" id="PF00497">
    <property type="entry name" value="SBP_bac_3"/>
    <property type="match status" value="1"/>
</dbReference>